<evidence type="ECO:0000259" key="6">
    <source>
        <dbReference type="PROSITE" id="PS51011"/>
    </source>
</evidence>
<keyword evidence="7" id="KW-1185">Reference proteome</keyword>
<feature type="compositionally biased region" description="Low complexity" evidence="5">
    <location>
        <begin position="508"/>
        <end position="520"/>
    </location>
</feature>
<dbReference type="GO" id="GO:0031491">
    <property type="term" value="F:nucleosome binding"/>
    <property type="evidence" value="ECO:0007669"/>
    <property type="project" value="TreeGrafter"/>
</dbReference>
<keyword evidence="3" id="KW-0156">Chromatin regulator</keyword>
<dbReference type="InterPro" id="IPR033388">
    <property type="entry name" value="BAF250_C"/>
</dbReference>
<feature type="compositionally biased region" description="Low complexity" evidence="5">
    <location>
        <begin position="1"/>
        <end position="16"/>
    </location>
</feature>
<dbReference type="SUPFAM" id="SSF46774">
    <property type="entry name" value="ARID-like"/>
    <property type="match status" value="1"/>
</dbReference>
<evidence type="ECO:0000313" key="7">
    <source>
        <dbReference type="Proteomes" id="UP000035680"/>
    </source>
</evidence>
<dbReference type="GO" id="GO:0005654">
    <property type="term" value="C:nucleoplasm"/>
    <property type="evidence" value="ECO:0007669"/>
    <property type="project" value="TreeGrafter"/>
</dbReference>
<feature type="compositionally biased region" description="Polar residues" evidence="5">
    <location>
        <begin position="1642"/>
        <end position="1662"/>
    </location>
</feature>
<feature type="region of interest" description="Disordered" evidence="5">
    <location>
        <begin position="191"/>
        <end position="312"/>
    </location>
</feature>
<feature type="compositionally biased region" description="Pro residues" evidence="5">
    <location>
        <begin position="558"/>
        <end position="571"/>
    </location>
</feature>
<dbReference type="GO" id="GO:0045893">
    <property type="term" value="P:positive regulation of DNA-templated transcription"/>
    <property type="evidence" value="ECO:0007669"/>
    <property type="project" value="TreeGrafter"/>
</dbReference>
<dbReference type="SUPFAM" id="SSF48371">
    <property type="entry name" value="ARM repeat"/>
    <property type="match status" value="1"/>
</dbReference>
<comment type="subcellular location">
    <subcellularLocation>
        <location evidence="1">Nucleus</location>
    </subcellularLocation>
</comment>
<dbReference type="Pfam" id="PF12031">
    <property type="entry name" value="BAF250_C"/>
    <property type="match status" value="1"/>
</dbReference>
<feature type="compositionally biased region" description="Basic and acidic residues" evidence="5">
    <location>
        <begin position="1617"/>
        <end position="1641"/>
    </location>
</feature>
<dbReference type="PANTHER" id="PTHR12656:SF5">
    <property type="entry name" value="TRITHORAX GROUP PROTEIN OSA"/>
    <property type="match status" value="1"/>
</dbReference>
<dbReference type="STRING" id="75913.A0A0K0G0R5"/>
<feature type="compositionally biased region" description="Polar residues" evidence="5">
    <location>
        <begin position="205"/>
        <end position="237"/>
    </location>
</feature>
<feature type="compositionally biased region" description="Low complexity" evidence="5">
    <location>
        <begin position="449"/>
        <end position="477"/>
    </location>
</feature>
<evidence type="ECO:0000256" key="4">
    <source>
        <dbReference type="ARBA" id="ARBA00023242"/>
    </source>
</evidence>
<dbReference type="GO" id="GO:0006338">
    <property type="term" value="P:chromatin remodeling"/>
    <property type="evidence" value="ECO:0007669"/>
    <property type="project" value="InterPro"/>
</dbReference>
<dbReference type="WBParaSite" id="SVE_1830100.2">
    <property type="protein sequence ID" value="SVE_1830100.2"/>
    <property type="gene ID" value="SVE_1830100"/>
</dbReference>
<feature type="compositionally biased region" description="Polar residues" evidence="5">
    <location>
        <begin position="634"/>
        <end position="645"/>
    </location>
</feature>
<evidence type="ECO:0000313" key="8">
    <source>
        <dbReference type="WBParaSite" id="SVE_1830100.2"/>
    </source>
</evidence>
<dbReference type="PROSITE" id="PS51011">
    <property type="entry name" value="ARID"/>
    <property type="match status" value="1"/>
</dbReference>
<reference evidence="8" key="2">
    <citation type="submission" date="2015-08" db="UniProtKB">
        <authorList>
            <consortium name="WormBaseParasite"/>
        </authorList>
    </citation>
    <scope>IDENTIFICATION</scope>
</reference>
<reference evidence="7" key="1">
    <citation type="submission" date="2014-07" db="EMBL/GenBank/DDBJ databases">
        <authorList>
            <person name="Martin A.A"/>
            <person name="De Silva N."/>
        </authorList>
    </citation>
    <scope>NUCLEOTIDE SEQUENCE</scope>
</reference>
<proteinExistence type="predicted"/>
<feature type="compositionally biased region" description="Polar residues" evidence="5">
    <location>
        <begin position="712"/>
        <end position="726"/>
    </location>
</feature>
<dbReference type="InterPro" id="IPR001606">
    <property type="entry name" value="ARID_dom"/>
</dbReference>
<feature type="compositionally biased region" description="Low complexity" evidence="5">
    <location>
        <begin position="662"/>
        <end position="691"/>
    </location>
</feature>
<evidence type="ECO:0000256" key="5">
    <source>
        <dbReference type="SAM" id="MobiDB-lite"/>
    </source>
</evidence>
<dbReference type="GO" id="GO:0035060">
    <property type="term" value="C:brahma complex"/>
    <property type="evidence" value="ECO:0007669"/>
    <property type="project" value="InterPro"/>
</dbReference>
<feature type="compositionally biased region" description="Pro residues" evidence="5">
    <location>
        <begin position="777"/>
        <end position="787"/>
    </location>
</feature>
<dbReference type="GO" id="GO:0071565">
    <property type="term" value="C:nBAF complex"/>
    <property type="evidence" value="ECO:0007669"/>
    <property type="project" value="TreeGrafter"/>
</dbReference>
<dbReference type="PANTHER" id="PTHR12656">
    <property type="entry name" value="BRG-1 ASSOCIATED FACTOR 250 BAF250"/>
    <property type="match status" value="1"/>
</dbReference>
<feature type="region of interest" description="Disordered" evidence="5">
    <location>
        <begin position="431"/>
        <end position="816"/>
    </location>
</feature>
<feature type="region of interest" description="Disordered" evidence="5">
    <location>
        <begin position="118"/>
        <end position="143"/>
    </location>
</feature>
<feature type="compositionally biased region" description="Low complexity" evidence="5">
    <location>
        <begin position="280"/>
        <end position="297"/>
    </location>
</feature>
<dbReference type="Proteomes" id="UP000035680">
    <property type="component" value="Unassembled WGS sequence"/>
</dbReference>
<evidence type="ECO:0000256" key="1">
    <source>
        <dbReference type="ARBA" id="ARBA00004123"/>
    </source>
</evidence>
<name>A0A0K0G0R5_STRVS</name>
<dbReference type="InterPro" id="IPR016024">
    <property type="entry name" value="ARM-type_fold"/>
</dbReference>
<evidence type="ECO:0000256" key="2">
    <source>
        <dbReference type="ARBA" id="ARBA00022553"/>
    </source>
</evidence>
<dbReference type="InterPro" id="IPR036431">
    <property type="entry name" value="ARID_dom_sf"/>
</dbReference>
<dbReference type="GO" id="GO:0016514">
    <property type="term" value="C:SWI/SNF complex"/>
    <property type="evidence" value="ECO:0007669"/>
    <property type="project" value="InterPro"/>
</dbReference>
<evidence type="ECO:0000256" key="3">
    <source>
        <dbReference type="ARBA" id="ARBA00022853"/>
    </source>
</evidence>
<dbReference type="SMART" id="SM01014">
    <property type="entry name" value="ARID"/>
    <property type="match status" value="1"/>
</dbReference>
<organism evidence="7 8">
    <name type="scientific">Strongyloides venezuelensis</name>
    <name type="common">Threadworm</name>
    <dbReference type="NCBI Taxonomy" id="75913"/>
    <lineage>
        <taxon>Eukaryota</taxon>
        <taxon>Metazoa</taxon>
        <taxon>Ecdysozoa</taxon>
        <taxon>Nematoda</taxon>
        <taxon>Chromadorea</taxon>
        <taxon>Rhabditida</taxon>
        <taxon>Tylenchina</taxon>
        <taxon>Panagrolaimomorpha</taxon>
        <taxon>Strongyloidoidea</taxon>
        <taxon>Strongyloididae</taxon>
        <taxon>Strongyloides</taxon>
    </lineage>
</organism>
<keyword evidence="2" id="KW-0597">Phosphoprotein</keyword>
<keyword evidence="4" id="KW-0539">Nucleus</keyword>
<accession>A0A0K0G0R5</accession>
<dbReference type="GO" id="GO:0006357">
    <property type="term" value="P:regulation of transcription by RNA polymerase II"/>
    <property type="evidence" value="ECO:0007669"/>
    <property type="project" value="TreeGrafter"/>
</dbReference>
<dbReference type="Pfam" id="PF01388">
    <property type="entry name" value="ARID"/>
    <property type="match status" value="1"/>
</dbReference>
<feature type="compositionally biased region" description="Pro residues" evidence="5">
    <location>
        <begin position="128"/>
        <end position="140"/>
    </location>
</feature>
<dbReference type="GO" id="GO:0003677">
    <property type="term" value="F:DNA binding"/>
    <property type="evidence" value="ECO:0007669"/>
    <property type="project" value="InterPro"/>
</dbReference>
<dbReference type="InterPro" id="IPR021906">
    <property type="entry name" value="BAF250/Osa"/>
</dbReference>
<feature type="compositionally biased region" description="Polar residues" evidence="5">
    <location>
        <begin position="268"/>
        <end position="279"/>
    </location>
</feature>
<feature type="compositionally biased region" description="Low complexity" evidence="5">
    <location>
        <begin position="1589"/>
        <end position="1600"/>
    </location>
</feature>
<protein>
    <submittedName>
        <fullName evidence="8">Trithorax group protein osa (inferred by orthology to a D. melanogaster protein)</fullName>
    </submittedName>
</protein>
<feature type="compositionally biased region" description="Polar residues" evidence="5">
    <location>
        <begin position="492"/>
        <end position="501"/>
    </location>
</feature>
<dbReference type="SMART" id="SM00501">
    <property type="entry name" value="BRIGHT"/>
    <property type="match status" value="1"/>
</dbReference>
<feature type="domain" description="ARID" evidence="6">
    <location>
        <begin position="333"/>
        <end position="426"/>
    </location>
</feature>
<sequence>MTQMSEVSESTIITTSAQGAEEAVVNISKPSPTIQASSISPNQQHSATSTPILNNILSTPSIIETVSTSTFESNSTLATPKSESTMLISKQSMEAQTNNIANKSDLGATIQKGLQEQQNLPQHQWPPKTMPPPQNLPPSTPQNNQWVQQQKFLPGQNMPGTNCYNPNVISQPLVIPNGGVLTPKLPNGVLNVSPSGETSKKVLENTPTPSNSQNSPIQQTPPDNQKQNSIDVSTSNGALGLNIDSNHKDAASPTGNSSTADDNDDSKNSLLHSPSWSNQSASQKTAPPTPSASSTPSIEIVHTPSRGSLSPGEVIHKLATTVYFNEELTADLLNERKSFFERLYKIGEKHKDVITAAPCISKTPVDLFRLWKGVLERGGFDTVTNKKEWKTLCPLSHPSMQESSAAGYQLRRHYTKYVLRLECEDTGKNYEESVENADRLKKKKKVKEPAPTTATPVPTTTTTGVGSNIPNGSNSNSQPMTPAPSNHGMPQGASQHPQSSGRPGYGVPGQQSQGYPQPQHHSGEMGPGGYPYHQMPYSQWSQPQPPPGYPYNPNIPQRMPPHPHMRPPNMPMGPEQHMAYDDPNRSGGYYGSTMVPPPQHVGYPGASSTPINHLTVPQQSTPQQQSSAQEVQRKSATPSQVNSRAPSAGPPPDTPDSSSRMSAISEDQSQSSLSSAPIPSHSQTPLQQPIPQQQPPQIPQQQPSPFYPPPNTGSYINSPKPSNASLGGQGYPPYQSPMWGRMPPQNTGPPVYPQSGVNVPPSTQHQHQQQQQRRPPTMYPGVPPSPSPQASQNHPNRGKYPPITQQPIPQQPSMQYPPLVNSNSGVVPRINTSGPMLGSIMPQQQSQQHPGTSGQMVGTSSHNLIPGGLNSQQLPCFSAAPPVPIPKVLPPSCVEGIDYNSSKKRKKMFIRDLPVYHPKRFIMALRSGLEAEIIWAINNLEIMMFDPDPNFYLNCETFPDLLNLLVEHLRATLSLLYPEEFKLYNSKKALLVVEEKELLKTEFDDILISRNTSPNSDCSNSSTNNTTSMMTQINSKFVNGHLNKNSKKKDIECEDGVSSNSDSLKVTKIFSKAMSKNGFKVKYVDRKIPLDLERQRPVTFDLDKDYYDESLDSEILSEKYYQGYGSGLSSRIGILLKNKLSFDDEIEILKNSKRKCNMESNCVPLKVSKNDNSINIKEEEDGEVVMVTNSENVLNNSSNDNINNGDIVNEIRREKGNGLFNFRNKNKQELATRCLALSNILRGFAFLPRNEKCMARHYGLLHLLGKFLRLRVNEIAIVKLKKPKYDEKDLTSRVGTLTTLEDANSDLLLEKDDGDEYLLDNVADLLRQDAFVILSYVAGYLNLMELDSPIAFSIMDGLIFWLTSNASYAKDFVISGEFSTRHFALDVIGKMVIQESNTDLLYSTGSFKRTIEMIKILSEFLMLSEEVPIREYALVILDSLVTIYPEVAYVLANETSAVKYLITFLECINGNLNQITQQQSSGVQMLKENAEVMGTTWNMLRRATNILYNIAKIPSNMHLFTKHRYSILDLSLSTMMDSGISHMLNDILFEVSQYEYKQNPPPKVSHEIIDFDDISVTIDDNEKKDKSPKSSLTTTSVTTTSEKENNGAISDEANNMSKDRTEPSSENEVKKEASKTEDNRTEANNSNNVSESTAPTIVTASA</sequence>
<dbReference type="Gene3D" id="1.10.150.60">
    <property type="entry name" value="ARID DNA-binding domain"/>
    <property type="match status" value="1"/>
</dbReference>
<feature type="region of interest" description="Disordered" evidence="5">
    <location>
        <begin position="1"/>
        <end position="21"/>
    </location>
</feature>
<feature type="region of interest" description="Disordered" evidence="5">
    <location>
        <begin position="1580"/>
        <end position="1662"/>
    </location>
</feature>
<feature type="compositionally biased region" description="Low complexity" evidence="5">
    <location>
        <begin position="617"/>
        <end position="629"/>
    </location>
</feature>
<feature type="compositionally biased region" description="Polar residues" evidence="5">
    <location>
        <begin position="606"/>
        <end position="616"/>
    </location>
</feature>
<feature type="compositionally biased region" description="Low complexity" evidence="5">
    <location>
        <begin position="800"/>
        <end position="816"/>
    </location>
</feature>